<evidence type="ECO:0000313" key="1">
    <source>
        <dbReference type="EMBL" id="OJD25600.1"/>
    </source>
</evidence>
<accession>A0A1J9QAW7</accession>
<dbReference type="EMBL" id="LGTZ01000346">
    <property type="protein sequence ID" value="OJD25600.1"/>
    <property type="molecule type" value="Genomic_DNA"/>
</dbReference>
<dbReference type="Proteomes" id="UP000242791">
    <property type="component" value="Unassembled WGS sequence"/>
</dbReference>
<evidence type="ECO:0000313" key="2">
    <source>
        <dbReference type="Proteomes" id="UP000242791"/>
    </source>
</evidence>
<proteinExistence type="predicted"/>
<reference evidence="1 2" key="1">
    <citation type="submission" date="2015-08" db="EMBL/GenBank/DDBJ databases">
        <title>Emmonsia species relationships and genome sequence.</title>
        <authorList>
            <person name="Cuomo C.A."/>
            <person name="Schwartz I.S."/>
            <person name="Kenyon C."/>
            <person name="De Hoog G.S."/>
            <person name="Govender N.P."/>
            <person name="Botha A."/>
            <person name="Moreno L."/>
            <person name="De Vries M."/>
            <person name="Munoz J.F."/>
            <person name="Stielow J.B."/>
        </authorList>
    </citation>
    <scope>NUCLEOTIDE SEQUENCE [LARGE SCALE GENOMIC DNA]</scope>
    <source>
        <strain evidence="1 2">EI222</strain>
    </source>
</reference>
<comment type="caution">
    <text evidence="1">The sequence shown here is derived from an EMBL/GenBank/DDBJ whole genome shotgun (WGS) entry which is preliminary data.</text>
</comment>
<organism evidence="1 2">
    <name type="scientific">Blastomyces percursus</name>
    <dbReference type="NCBI Taxonomy" id="1658174"/>
    <lineage>
        <taxon>Eukaryota</taxon>
        <taxon>Fungi</taxon>
        <taxon>Dikarya</taxon>
        <taxon>Ascomycota</taxon>
        <taxon>Pezizomycotina</taxon>
        <taxon>Eurotiomycetes</taxon>
        <taxon>Eurotiomycetidae</taxon>
        <taxon>Onygenales</taxon>
        <taxon>Ajellomycetaceae</taxon>
        <taxon>Blastomyces</taxon>
    </lineage>
</organism>
<dbReference type="AlphaFoldDB" id="A0A1J9QAW7"/>
<sequence length="184" mass="20321">MAVILPTLRSSNTQARVKAHSDYDIFTHTLSFGSAYTRYIKANLDTLVRIETTISSPDDDSTTGQKSLFISVPEYSHGRVPFTELMPFKLAKPTVFRQHDNTITSPEYGQRRTPFTELMPFKLATPTVFRQHDDTITSPEYSHGRTAFAELNLGSASSAEQGQSSGIIGGAIIGNICHHGTRNI</sequence>
<protein>
    <submittedName>
        <fullName evidence="1">Uncharacterized protein</fullName>
    </submittedName>
</protein>
<gene>
    <name evidence="1" type="ORF">ACJ73_03025</name>
</gene>
<keyword evidence="2" id="KW-1185">Reference proteome</keyword>
<dbReference type="VEuPathDB" id="FungiDB:ACJ73_03025"/>
<name>A0A1J9QAW7_9EURO</name>